<keyword evidence="2" id="KW-1133">Transmembrane helix</keyword>
<dbReference type="RefSeq" id="WP_092889293.1">
    <property type="nucleotide sequence ID" value="NZ_FOOQ01000001.1"/>
</dbReference>
<evidence type="ECO:0000313" key="5">
    <source>
        <dbReference type="Proteomes" id="UP000198876"/>
    </source>
</evidence>
<evidence type="ECO:0000256" key="2">
    <source>
        <dbReference type="SAM" id="Phobius"/>
    </source>
</evidence>
<keyword evidence="5" id="KW-1185">Reference proteome</keyword>
<feature type="transmembrane region" description="Helical" evidence="2">
    <location>
        <begin position="20"/>
        <end position="41"/>
    </location>
</feature>
<proteinExistence type="predicted"/>
<dbReference type="EMBL" id="FOOQ01000001">
    <property type="protein sequence ID" value="SFF98229.1"/>
    <property type="molecule type" value="Genomic_DNA"/>
</dbReference>
<feature type="transmembrane region" description="Helical" evidence="2">
    <location>
        <begin position="250"/>
        <end position="267"/>
    </location>
</feature>
<reference evidence="5" key="1">
    <citation type="submission" date="2016-10" db="EMBL/GenBank/DDBJ databases">
        <authorList>
            <person name="Varghese N."/>
            <person name="Submissions S."/>
        </authorList>
    </citation>
    <scope>NUCLEOTIDE SEQUENCE [LARGE SCALE GENOMIC DNA]</scope>
    <source>
        <strain evidence="5">CGMCC 1.7739</strain>
    </source>
</reference>
<feature type="transmembrane region" description="Helical" evidence="2">
    <location>
        <begin position="89"/>
        <end position="122"/>
    </location>
</feature>
<organism evidence="4 5">
    <name type="scientific">Halopelagius inordinatus</name>
    <dbReference type="NCBI Taxonomy" id="553467"/>
    <lineage>
        <taxon>Archaea</taxon>
        <taxon>Methanobacteriati</taxon>
        <taxon>Methanobacteriota</taxon>
        <taxon>Stenosarchaea group</taxon>
        <taxon>Halobacteria</taxon>
        <taxon>Halobacteriales</taxon>
        <taxon>Haloferacaceae</taxon>
    </lineage>
</organism>
<feature type="transmembrane region" description="Helical" evidence="2">
    <location>
        <begin position="47"/>
        <end position="68"/>
    </location>
</feature>
<keyword evidence="2" id="KW-0472">Membrane</keyword>
<evidence type="ECO:0000256" key="1">
    <source>
        <dbReference type="SAM" id="MobiDB-lite"/>
    </source>
</evidence>
<feature type="transmembrane region" description="Helical" evidence="2">
    <location>
        <begin position="188"/>
        <end position="212"/>
    </location>
</feature>
<sequence>MAAIAALRSTLSALRGNPVLFLAGLLYGAIILPQTALQLAGVSVVPTLLQILTFFVTPFVVAGLLGMASESLDGNTSFSTLTRVGKERYVPLLVGSIVEFVIVFGFGIIAALVAIVAAIGLFGVGGGAAAGGGAMIAVAAVVLLVVLAFMILNFFIQFYSVAIVVGGTDALDGFRESYRLVRDNLVSALGYSVINFVVSLVTAIPITGFVVWQTFQNLPQFQEGAAPGAGAGAGAGAGQMASLGLSTQEVLLVSLVSLATTMLLFTFQRTYATAFYRMHEPRSRPEDFAETDEFDDTGGFDDDGEESTL</sequence>
<name>A0A1I2N5W8_9EURY</name>
<dbReference type="Pfam" id="PF25231">
    <property type="entry name" value="DUF7847"/>
    <property type="match status" value="1"/>
</dbReference>
<dbReference type="STRING" id="553467.SAMN04488063_1019"/>
<evidence type="ECO:0000259" key="3">
    <source>
        <dbReference type="Pfam" id="PF25231"/>
    </source>
</evidence>
<feature type="compositionally biased region" description="Acidic residues" evidence="1">
    <location>
        <begin position="288"/>
        <end position="309"/>
    </location>
</feature>
<dbReference type="InterPro" id="IPR057169">
    <property type="entry name" value="DUF7847"/>
</dbReference>
<feature type="region of interest" description="Disordered" evidence="1">
    <location>
        <begin position="282"/>
        <end position="309"/>
    </location>
</feature>
<feature type="transmembrane region" description="Helical" evidence="2">
    <location>
        <begin position="134"/>
        <end position="167"/>
    </location>
</feature>
<gene>
    <name evidence="4" type="ORF">SAMN04488063_1019</name>
</gene>
<dbReference type="AlphaFoldDB" id="A0A1I2N5W8"/>
<dbReference type="Proteomes" id="UP000198876">
    <property type="component" value="Unassembled WGS sequence"/>
</dbReference>
<protein>
    <recommendedName>
        <fullName evidence="3">DUF7847 domain-containing protein</fullName>
    </recommendedName>
</protein>
<keyword evidence="2" id="KW-0812">Transmembrane</keyword>
<accession>A0A1I2N5W8</accession>
<evidence type="ECO:0000313" key="4">
    <source>
        <dbReference type="EMBL" id="SFF98229.1"/>
    </source>
</evidence>
<feature type="domain" description="DUF7847" evidence="3">
    <location>
        <begin position="1"/>
        <end position="278"/>
    </location>
</feature>
<dbReference type="OrthoDB" id="241125at2157"/>